<evidence type="ECO:0000259" key="2">
    <source>
        <dbReference type="Pfam" id="PF14244"/>
    </source>
</evidence>
<evidence type="ECO:0000256" key="1">
    <source>
        <dbReference type="SAM" id="MobiDB-lite"/>
    </source>
</evidence>
<accession>A0A5A7TXQ8</accession>
<reference evidence="5 6" key="1">
    <citation type="submission" date="2019-08" db="EMBL/GenBank/DDBJ databases">
        <title>Draft genome sequences of two oriental melons (Cucumis melo L. var makuwa).</title>
        <authorList>
            <person name="Kwon S.-Y."/>
        </authorList>
    </citation>
    <scope>NUCLEOTIDE SEQUENCE [LARGE SCALE GENOMIC DNA]</scope>
    <source>
        <strain evidence="6">cv. Chang Bougi</strain>
        <strain evidence="5">cv. SW 3</strain>
        <tissue evidence="3">Leaf</tissue>
    </source>
</reference>
<feature type="region of interest" description="Disordered" evidence="1">
    <location>
        <begin position="27"/>
        <end position="57"/>
    </location>
</feature>
<evidence type="ECO:0000313" key="4">
    <source>
        <dbReference type="EMBL" id="TYK10666.1"/>
    </source>
</evidence>
<protein>
    <recommendedName>
        <fullName evidence="2">Retrotransposon Copia-like N-terminal domain-containing protein</fullName>
    </recommendedName>
</protein>
<proteinExistence type="predicted"/>
<feature type="compositionally biased region" description="Polar residues" evidence="1">
    <location>
        <begin position="29"/>
        <end position="39"/>
    </location>
</feature>
<dbReference type="Proteomes" id="UP000321947">
    <property type="component" value="Unassembled WGS sequence"/>
</dbReference>
<dbReference type="EMBL" id="SSTD01011069">
    <property type="protein sequence ID" value="TYK10666.1"/>
    <property type="molecule type" value="Genomic_DNA"/>
</dbReference>
<comment type="caution">
    <text evidence="3">The sequence shown here is derived from an EMBL/GenBank/DDBJ whole genome shotgun (WGS) entry which is preliminary data.</text>
</comment>
<evidence type="ECO:0000313" key="3">
    <source>
        <dbReference type="EMBL" id="KAA0048322.1"/>
    </source>
</evidence>
<feature type="region of interest" description="Disordered" evidence="1">
    <location>
        <begin position="81"/>
        <end position="105"/>
    </location>
</feature>
<dbReference type="Proteomes" id="UP000321393">
    <property type="component" value="Unassembled WGS sequence"/>
</dbReference>
<name>A0A5A7TXQ8_CUCMM</name>
<sequence length="181" mass="20107">MPHAPPLPDTWAHASLPFHLTAQPIPFYTPSNVQPSNPSGHPHAHTPPMSSRQQSSAVNLSNLYSKYPLNVYSLRQPLFSGNRIDQPQNRSDIEADESSTHSKPTELSMYSKNLVTLFPNLPSNYITGSLGSSTGNFSGEKLNGQNYFSWSQSIKMFLEGRHQFDFLTGETVHAPPRDALE</sequence>
<dbReference type="EMBL" id="SSTE01012924">
    <property type="protein sequence ID" value="KAA0048322.1"/>
    <property type="molecule type" value="Genomic_DNA"/>
</dbReference>
<organism evidence="3 5">
    <name type="scientific">Cucumis melo var. makuwa</name>
    <name type="common">Oriental melon</name>
    <dbReference type="NCBI Taxonomy" id="1194695"/>
    <lineage>
        <taxon>Eukaryota</taxon>
        <taxon>Viridiplantae</taxon>
        <taxon>Streptophyta</taxon>
        <taxon>Embryophyta</taxon>
        <taxon>Tracheophyta</taxon>
        <taxon>Spermatophyta</taxon>
        <taxon>Magnoliopsida</taxon>
        <taxon>eudicotyledons</taxon>
        <taxon>Gunneridae</taxon>
        <taxon>Pentapetalae</taxon>
        <taxon>rosids</taxon>
        <taxon>fabids</taxon>
        <taxon>Cucurbitales</taxon>
        <taxon>Cucurbitaceae</taxon>
        <taxon>Benincaseae</taxon>
        <taxon>Cucumis</taxon>
    </lineage>
</organism>
<evidence type="ECO:0000313" key="6">
    <source>
        <dbReference type="Proteomes" id="UP000321947"/>
    </source>
</evidence>
<dbReference type="AlphaFoldDB" id="A0A5A7TXQ8"/>
<dbReference type="Pfam" id="PF14244">
    <property type="entry name" value="Retrotran_gag_3"/>
    <property type="match status" value="1"/>
</dbReference>
<dbReference type="InterPro" id="IPR029472">
    <property type="entry name" value="Copia-like_N"/>
</dbReference>
<feature type="compositionally biased region" description="Polar residues" evidence="1">
    <location>
        <begin position="48"/>
        <end position="57"/>
    </location>
</feature>
<evidence type="ECO:0000313" key="5">
    <source>
        <dbReference type="Proteomes" id="UP000321393"/>
    </source>
</evidence>
<gene>
    <name evidence="4" type="ORF">E5676_scaffold25G00280</name>
    <name evidence="3" type="ORF">E6C27_scaffold264G00330</name>
</gene>
<feature type="domain" description="Retrotransposon Copia-like N-terminal" evidence="2">
    <location>
        <begin position="141"/>
        <end position="171"/>
    </location>
</feature>